<proteinExistence type="predicted"/>
<reference evidence="3" key="1">
    <citation type="journal article" date="2019" name="Int. J. Syst. Evol. Microbiol.">
        <title>The Global Catalogue of Microorganisms (GCM) 10K type strain sequencing project: providing services to taxonomists for standard genome sequencing and annotation.</title>
        <authorList>
            <consortium name="The Broad Institute Genomics Platform"/>
            <consortium name="The Broad Institute Genome Sequencing Center for Infectious Disease"/>
            <person name="Wu L."/>
            <person name="Ma J."/>
        </authorList>
    </citation>
    <scope>NUCLEOTIDE SEQUENCE [LARGE SCALE GENOMIC DNA]</scope>
    <source>
        <strain evidence="3">CGMCC 1.9106</strain>
    </source>
</reference>
<dbReference type="Proteomes" id="UP001596392">
    <property type="component" value="Unassembled WGS sequence"/>
</dbReference>
<keyword evidence="3" id="KW-1185">Reference proteome</keyword>
<sequence>MNTATGPDRTDTVSGPGRTVSTWRSAVAVRLRDLTGPVLASGARRRLARATARPPRDGSGTSAGAGLGRQAVHAGWNGGRAGMTLSRRPAWAVATAAGVGSWLLLDSPVGGLIAAGYTLLALRMWREQRSAGRDAGQRRRALDLLSASAAELRAGGAGTVLLLPDDELDRAVHAAQRLAASTGAPLADLLERLEAQCRAADRADDAAHAQAAGAQLTAVLLAALPIGGIGLGHL</sequence>
<accession>A0ABW2GU07</accession>
<evidence type="ECO:0000313" key="2">
    <source>
        <dbReference type="EMBL" id="MFC7243481.1"/>
    </source>
</evidence>
<evidence type="ECO:0000256" key="1">
    <source>
        <dbReference type="SAM" id="MobiDB-lite"/>
    </source>
</evidence>
<name>A0ABW2GU07_9ACTN</name>
<protein>
    <recommendedName>
        <fullName evidence="4">Type II secretion system (T2SS) protein F</fullName>
    </recommendedName>
</protein>
<organism evidence="2 3">
    <name type="scientific">Catellatospora aurea</name>
    <dbReference type="NCBI Taxonomy" id="1337874"/>
    <lineage>
        <taxon>Bacteria</taxon>
        <taxon>Bacillati</taxon>
        <taxon>Actinomycetota</taxon>
        <taxon>Actinomycetes</taxon>
        <taxon>Micromonosporales</taxon>
        <taxon>Micromonosporaceae</taxon>
        <taxon>Catellatospora</taxon>
    </lineage>
</organism>
<evidence type="ECO:0008006" key="4">
    <source>
        <dbReference type="Google" id="ProtNLM"/>
    </source>
</evidence>
<feature type="region of interest" description="Disordered" evidence="1">
    <location>
        <begin position="43"/>
        <end position="68"/>
    </location>
</feature>
<dbReference type="EMBL" id="JBHTAC010000011">
    <property type="protein sequence ID" value="MFC7243481.1"/>
    <property type="molecule type" value="Genomic_DNA"/>
</dbReference>
<evidence type="ECO:0000313" key="3">
    <source>
        <dbReference type="Proteomes" id="UP001596392"/>
    </source>
</evidence>
<comment type="caution">
    <text evidence="2">The sequence shown here is derived from an EMBL/GenBank/DDBJ whole genome shotgun (WGS) entry which is preliminary data.</text>
</comment>
<gene>
    <name evidence="2" type="ORF">ACFQO7_13435</name>
</gene>
<feature type="non-terminal residue" evidence="2">
    <location>
        <position position="234"/>
    </location>
</feature>